<dbReference type="PANTHER" id="PTHR46934:SF8">
    <property type="entry name" value="OS06G0481800 PROTEIN"/>
    <property type="match status" value="1"/>
</dbReference>
<organism evidence="3">
    <name type="scientific">Oryza punctata</name>
    <name type="common">Red rice</name>
    <dbReference type="NCBI Taxonomy" id="4537"/>
    <lineage>
        <taxon>Eukaryota</taxon>
        <taxon>Viridiplantae</taxon>
        <taxon>Streptophyta</taxon>
        <taxon>Embryophyta</taxon>
        <taxon>Tracheophyta</taxon>
        <taxon>Spermatophyta</taxon>
        <taxon>Magnoliopsida</taxon>
        <taxon>Liliopsida</taxon>
        <taxon>Poales</taxon>
        <taxon>Poaceae</taxon>
        <taxon>BOP clade</taxon>
        <taxon>Oryzoideae</taxon>
        <taxon>Oryzeae</taxon>
        <taxon>Oryzinae</taxon>
        <taxon>Oryza</taxon>
    </lineage>
</organism>
<dbReference type="InterPro" id="IPR024752">
    <property type="entry name" value="Myb/SANT-like_dom"/>
</dbReference>
<evidence type="ECO:0000313" key="3">
    <source>
        <dbReference type="EnsemblPlants" id="OPUNC06G09640.1"/>
    </source>
</evidence>
<evidence type="ECO:0000259" key="2">
    <source>
        <dbReference type="Pfam" id="PF12776"/>
    </source>
</evidence>
<feature type="region of interest" description="Disordered" evidence="1">
    <location>
        <begin position="1"/>
        <end position="22"/>
    </location>
</feature>
<dbReference type="Gramene" id="OPUNC06G09640.1">
    <property type="protein sequence ID" value="OPUNC06G09640.1"/>
    <property type="gene ID" value="OPUNC06G09640"/>
</dbReference>
<dbReference type="PANTHER" id="PTHR46934">
    <property type="entry name" value="MYB_DNA-BIND_3 DOMAIN-CONTAINING PROTEIN-RELATED"/>
    <property type="match status" value="1"/>
</dbReference>
<protein>
    <recommendedName>
        <fullName evidence="2">Myb/SANT-like domain-containing protein</fullName>
    </recommendedName>
</protein>
<evidence type="ECO:0000313" key="4">
    <source>
        <dbReference type="Proteomes" id="UP000026962"/>
    </source>
</evidence>
<dbReference type="EnsemblPlants" id="OPUNC06G09640.1">
    <property type="protein sequence ID" value="OPUNC06G09640.1"/>
    <property type="gene ID" value="OPUNC06G09640"/>
</dbReference>
<dbReference type="Proteomes" id="UP000026962">
    <property type="component" value="Chromosome 6"/>
</dbReference>
<dbReference type="OMA" id="FESSHCS"/>
<keyword evidence="4" id="KW-1185">Reference proteome</keyword>
<evidence type="ECO:0000256" key="1">
    <source>
        <dbReference type="SAM" id="MobiDB-lite"/>
    </source>
</evidence>
<dbReference type="AlphaFoldDB" id="A0A0E0LA70"/>
<dbReference type="HOGENOM" id="CLU_028568_0_1_1"/>
<proteinExistence type="predicted"/>
<name>A0A0E0LA70_ORYPU</name>
<reference evidence="3" key="1">
    <citation type="submission" date="2015-04" db="UniProtKB">
        <authorList>
            <consortium name="EnsemblPlants"/>
        </authorList>
    </citation>
    <scope>IDENTIFICATION</scope>
</reference>
<sequence>MNGDEQWLNNQPHNIDPRSYVDLPDEKSRASWNPTLEKILAKLLHEHNTPEYRGQNRWTSEAWNKIVKEFNEKDRYAFTKAQIQEKEKELKREYRMLKEARKQSGASWNNQRCMIEAEPAMWNNIITDILQKEPIILPQLSHHNIQLLHKLRVIKMSSMSQRRVVAAPRNKEEKEPKKQKKSVGVEGLMERYLDMRTKQAEDEATQLAREKGAHLAKEKENNDFSIKKCISILNSMVEVTKEEKAKAYTVFKNVENREIFVSACEENVEYALIWLRNEMA</sequence>
<accession>A0A0E0LA70</accession>
<dbReference type="eggNOG" id="ENOG502QWB8">
    <property type="taxonomic scope" value="Eukaryota"/>
</dbReference>
<reference evidence="3" key="2">
    <citation type="submission" date="2018-05" db="EMBL/GenBank/DDBJ databases">
        <title>OpunRS2 (Oryza punctata Reference Sequence Version 2).</title>
        <authorList>
            <person name="Zhang J."/>
            <person name="Kudrna D."/>
            <person name="Lee S."/>
            <person name="Talag J."/>
            <person name="Welchert J."/>
            <person name="Wing R.A."/>
        </authorList>
    </citation>
    <scope>NUCLEOTIDE SEQUENCE [LARGE SCALE GENOMIC DNA]</scope>
</reference>
<dbReference type="Pfam" id="PF12776">
    <property type="entry name" value="Myb_DNA-bind_3"/>
    <property type="match status" value="1"/>
</dbReference>
<dbReference type="STRING" id="4537.A0A0E0LA70"/>
<feature type="domain" description="Myb/SANT-like" evidence="2">
    <location>
        <begin position="31"/>
        <end position="124"/>
    </location>
</feature>